<evidence type="ECO:0000313" key="2">
    <source>
        <dbReference type="Proteomes" id="UP001211907"/>
    </source>
</evidence>
<protein>
    <submittedName>
        <fullName evidence="1">Uncharacterized protein</fullName>
    </submittedName>
</protein>
<dbReference type="Proteomes" id="UP001211907">
    <property type="component" value="Unassembled WGS sequence"/>
</dbReference>
<name>A0AAD5SPY1_9FUNG</name>
<organism evidence="1 2">
    <name type="scientific">Physocladia obscura</name>
    <dbReference type="NCBI Taxonomy" id="109957"/>
    <lineage>
        <taxon>Eukaryota</taxon>
        <taxon>Fungi</taxon>
        <taxon>Fungi incertae sedis</taxon>
        <taxon>Chytridiomycota</taxon>
        <taxon>Chytridiomycota incertae sedis</taxon>
        <taxon>Chytridiomycetes</taxon>
        <taxon>Chytridiales</taxon>
        <taxon>Chytriomycetaceae</taxon>
        <taxon>Physocladia</taxon>
    </lineage>
</organism>
<reference evidence="1" key="1">
    <citation type="submission" date="2020-05" db="EMBL/GenBank/DDBJ databases">
        <title>Phylogenomic resolution of chytrid fungi.</title>
        <authorList>
            <person name="Stajich J.E."/>
            <person name="Amses K."/>
            <person name="Simmons R."/>
            <person name="Seto K."/>
            <person name="Myers J."/>
            <person name="Bonds A."/>
            <person name="Quandt C.A."/>
            <person name="Barry K."/>
            <person name="Liu P."/>
            <person name="Grigoriev I."/>
            <person name="Longcore J.E."/>
            <person name="James T.Y."/>
        </authorList>
    </citation>
    <scope>NUCLEOTIDE SEQUENCE</scope>
    <source>
        <strain evidence="1">JEL0513</strain>
    </source>
</reference>
<comment type="caution">
    <text evidence="1">The sequence shown here is derived from an EMBL/GenBank/DDBJ whole genome shotgun (WGS) entry which is preliminary data.</text>
</comment>
<evidence type="ECO:0000313" key="1">
    <source>
        <dbReference type="EMBL" id="KAJ3085500.1"/>
    </source>
</evidence>
<dbReference type="EMBL" id="JADGJH010004522">
    <property type="protein sequence ID" value="KAJ3085500.1"/>
    <property type="molecule type" value="Genomic_DNA"/>
</dbReference>
<proteinExistence type="predicted"/>
<keyword evidence="2" id="KW-1185">Reference proteome</keyword>
<sequence length="175" mass="20052">MVKFAQEIFHCSMTEPKQLFPQQLQLQQQQQQEKEKEKEKRQTRHAIHGVYHGQFTKQDFKPDTGLPAHVRQAIIDCSYLRTPGYDPEHTTTRTELKYQSRNTSATSHLKARRAADVSRCGFCSDPKESYKSLGEPIVDSDILIYKSLKIDPESVLRIKNDKNQDGSGRSADVTS</sequence>
<accession>A0AAD5SPY1</accession>
<dbReference type="AlphaFoldDB" id="A0AAD5SPY1"/>
<gene>
    <name evidence="1" type="ORF">HK100_009031</name>
</gene>
<feature type="non-terminal residue" evidence="1">
    <location>
        <position position="175"/>
    </location>
</feature>